<dbReference type="Proteomes" id="UP000247594">
    <property type="component" value="Unassembled WGS sequence"/>
</dbReference>
<dbReference type="EMBL" id="JAMDKF010000012">
    <property type="protein sequence ID" value="MEE6041600.1"/>
    <property type="molecule type" value="Genomic_DNA"/>
</dbReference>
<evidence type="ECO:0000256" key="4">
    <source>
        <dbReference type="ARBA" id="ARBA00023163"/>
    </source>
</evidence>
<evidence type="ECO:0000256" key="2">
    <source>
        <dbReference type="ARBA" id="ARBA00023015"/>
    </source>
</evidence>
<feature type="domain" description="HTH lacI-type" evidence="5">
    <location>
        <begin position="1"/>
        <end position="58"/>
    </location>
</feature>
<sequence length="328" mass="37414">MKLDELAKLAGVSRTTVSYVINGKAKQYRVSDKTIEKVESLIKEYDFRPNIMAAGLRAGKSNAIGLIIPDFENMSYARIAHRLEQLFRARGYQLLIACSNDNPDNEIECARHLFQRKIDALIVSSVLPESNLFYQESNIPVFGFDRKISGKNIINVFSDNKKDAYSLTQNLLELKKYRKILFFGALPDLPTSQDREAGFRQALNESKFSAVEYLYTTQFHRESASQTFAKWLAANSMPDALFVTSLTLLQGVFLALKHKRDIPSSLVIATFGNHEMLEFLENKVLCAVQDHKQIADRLLVLVLKQLNHKEHLENASSKILRRLIFRHC</sequence>
<evidence type="ECO:0000313" key="12">
    <source>
        <dbReference type="Proteomes" id="UP000254465"/>
    </source>
</evidence>
<evidence type="ECO:0000313" key="15">
    <source>
        <dbReference type="Proteomes" id="UP001347884"/>
    </source>
</evidence>
<evidence type="ECO:0000259" key="5">
    <source>
        <dbReference type="PROSITE" id="PS50932"/>
    </source>
</evidence>
<keyword evidence="4" id="KW-0804">Transcription</keyword>
<dbReference type="EMBL" id="UFSW01000001">
    <property type="protein sequence ID" value="SUU98597.1"/>
    <property type="molecule type" value="Genomic_DNA"/>
</dbReference>
<dbReference type="eggNOG" id="COG1609">
    <property type="taxonomic scope" value="Bacteria"/>
</dbReference>
<evidence type="ECO:0000313" key="11">
    <source>
        <dbReference type="Proteomes" id="UP000247594"/>
    </source>
</evidence>
<evidence type="ECO:0000313" key="8">
    <source>
        <dbReference type="EMBL" id="RZN61571.1"/>
    </source>
</evidence>
<reference evidence="7 11" key="1">
    <citation type="submission" date="2018-06" db="EMBL/GenBank/DDBJ databases">
        <authorList>
            <person name="Teymurazov M."/>
            <person name="Kislichkina A."/>
            <person name="Abaymova A."/>
            <person name="Mukhina T."/>
            <person name="Mayskaya N."/>
            <person name="Svetoch E."/>
            <person name="Bogun A."/>
        </authorList>
    </citation>
    <scope>NUCLEOTIDE SEQUENCE [LARGE SCALE GENOMIC DNA]</scope>
    <source>
        <strain evidence="7 11">SCPM-O-B-8406</strain>
    </source>
</reference>
<evidence type="ECO:0000313" key="14">
    <source>
        <dbReference type="Proteomes" id="UP000294229"/>
    </source>
</evidence>
<evidence type="ECO:0000256" key="1">
    <source>
        <dbReference type="ARBA" id="ARBA00022491"/>
    </source>
</evidence>
<dbReference type="GO" id="GO:0055085">
    <property type="term" value="P:transmembrane transport"/>
    <property type="evidence" value="ECO:0007669"/>
    <property type="project" value="UniProtKB-ARBA"/>
</dbReference>
<keyword evidence="1" id="KW-0678">Repressor</keyword>
<evidence type="ECO:0000313" key="7">
    <source>
        <dbReference type="EMBL" id="PXZ38075.1"/>
    </source>
</evidence>
<proteinExistence type="predicted"/>
<accession>A0A0F5ERH2</accession>
<dbReference type="SUPFAM" id="SSF47413">
    <property type="entry name" value="lambda repressor-like DNA-binding domains"/>
    <property type="match status" value="1"/>
</dbReference>
<dbReference type="PANTHER" id="PTHR30146">
    <property type="entry name" value="LACI-RELATED TRANSCRIPTIONAL REPRESSOR"/>
    <property type="match status" value="1"/>
</dbReference>
<reference evidence="12 13" key="2">
    <citation type="submission" date="2018-06" db="EMBL/GenBank/DDBJ databases">
        <authorList>
            <consortium name="Pathogen Informatics"/>
            <person name="Doyle S."/>
        </authorList>
    </citation>
    <scope>NUCLEOTIDE SEQUENCE [LARGE SCALE GENOMIC DNA]</scope>
    <source>
        <strain evidence="10 13">NCTC10926</strain>
        <strain evidence="9 12">NCTC11296</strain>
    </source>
</reference>
<dbReference type="AlphaFoldDB" id="A0A0F5ERH2"/>
<evidence type="ECO:0000313" key="9">
    <source>
        <dbReference type="EMBL" id="STO71409.1"/>
    </source>
</evidence>
<dbReference type="Proteomes" id="UP000254620">
    <property type="component" value="Unassembled WGS sequence"/>
</dbReference>
<dbReference type="InterPro" id="IPR000843">
    <property type="entry name" value="HTH_LacI"/>
</dbReference>
<dbReference type="GO" id="GO:0003700">
    <property type="term" value="F:DNA-binding transcription factor activity"/>
    <property type="evidence" value="ECO:0007669"/>
    <property type="project" value="TreeGrafter"/>
</dbReference>
<reference evidence="6 15" key="4">
    <citation type="journal article" date="2022" name="Front. Microbiol.">
        <title>Commensal bacteria contribute to the growth of multidrug-resistant Avibacterium paragallinarum in chickens.</title>
        <authorList>
            <person name="Zhu J."/>
            <person name="Chen Y."/>
            <person name="Wu Y."/>
            <person name="Wang Y."/>
            <person name="Zhu K."/>
        </authorList>
    </citation>
    <scope>NUCLEOTIDE SEQUENCE [LARGE SCALE GENOMIC DNA]</scope>
    <source>
        <strain evidence="6 15">AV25</strain>
    </source>
</reference>
<dbReference type="CDD" id="cd01392">
    <property type="entry name" value="HTH_LacI"/>
    <property type="match status" value="1"/>
</dbReference>
<dbReference type="NCBIfam" id="NF008452">
    <property type="entry name" value="PRK11303.1"/>
    <property type="match status" value="1"/>
</dbReference>
<dbReference type="InterPro" id="IPR028082">
    <property type="entry name" value="Peripla_BP_I"/>
</dbReference>
<organism evidence="8 14">
    <name type="scientific">Avibacterium paragallinarum</name>
    <name type="common">Haemophilus gallinarum</name>
    <dbReference type="NCBI Taxonomy" id="728"/>
    <lineage>
        <taxon>Bacteria</taxon>
        <taxon>Pseudomonadati</taxon>
        <taxon>Pseudomonadota</taxon>
        <taxon>Gammaproteobacteria</taxon>
        <taxon>Pasteurellales</taxon>
        <taxon>Pasteurellaceae</taxon>
        <taxon>Avibacterium</taxon>
    </lineage>
</organism>
<dbReference type="Pfam" id="PF13407">
    <property type="entry name" value="Peripla_BP_4"/>
    <property type="match status" value="1"/>
</dbReference>
<reference evidence="8 14" key="3">
    <citation type="submission" date="2018-11" db="EMBL/GenBank/DDBJ databases">
        <title>Sequencing Av. paragallinarum serogroups.</title>
        <authorList>
            <person name="Hellmuth J.E."/>
            <person name="Boucher C.E."/>
            <person name="Cason E.D."/>
        </authorList>
    </citation>
    <scope>NUCLEOTIDE SEQUENCE [LARGE SCALE GENOMIC DNA]</scope>
    <source>
        <strain evidence="8 14">SA-3</strain>
    </source>
</reference>
<keyword evidence="15" id="KW-1185">Reference proteome</keyword>
<dbReference type="EMBL" id="QJPJ01000027">
    <property type="protein sequence ID" value="PXZ38075.1"/>
    <property type="molecule type" value="Genomic_DNA"/>
</dbReference>
<dbReference type="SMART" id="SM00354">
    <property type="entry name" value="HTH_LACI"/>
    <property type="match status" value="1"/>
</dbReference>
<name>A0A0F5ERH2_AVIPA</name>
<dbReference type="InterPro" id="IPR025997">
    <property type="entry name" value="SBP_2_dom"/>
</dbReference>
<dbReference type="InterPro" id="IPR010982">
    <property type="entry name" value="Lambda_DNA-bd_dom_sf"/>
</dbReference>
<gene>
    <name evidence="9" type="primary">scrR</name>
    <name evidence="6" type="synonym">cra</name>
    <name evidence="10" type="synonym">fruR</name>
    <name evidence="7" type="ORF">DM482_11165</name>
    <name evidence="8" type="ORF">EIG79_00580</name>
    <name evidence="6" type="ORF">M5S13_06850</name>
    <name evidence="10" type="ORF">NCTC10926_02034</name>
    <name evidence="9" type="ORF">NCTC11296_01309</name>
</gene>
<protein>
    <submittedName>
        <fullName evidence="8">Catabolite repressor/activator</fullName>
    </submittedName>
    <submittedName>
        <fullName evidence="9">Sucrose operon repressor</fullName>
    </submittedName>
</protein>
<evidence type="ECO:0000313" key="13">
    <source>
        <dbReference type="Proteomes" id="UP000254620"/>
    </source>
</evidence>
<dbReference type="Gene3D" id="3.40.50.2300">
    <property type="match status" value="2"/>
</dbReference>
<dbReference type="Pfam" id="PF00356">
    <property type="entry name" value="LacI"/>
    <property type="match status" value="1"/>
</dbReference>
<dbReference type="FunFam" id="1.10.260.40:FF:000008">
    <property type="entry name" value="Fructose repressor (Catabolite repressor/activator)"/>
    <property type="match status" value="1"/>
</dbReference>
<dbReference type="EMBL" id="RQXS01000001">
    <property type="protein sequence ID" value="RZN61571.1"/>
    <property type="molecule type" value="Genomic_DNA"/>
</dbReference>
<keyword evidence="2" id="KW-0805">Transcription regulation</keyword>
<dbReference type="PANTHER" id="PTHR30146:SF45">
    <property type="entry name" value="CATABOLITE REPRESSOR_ACTIVATOR"/>
    <property type="match status" value="1"/>
</dbReference>
<dbReference type="GeneID" id="66255858"/>
<dbReference type="PROSITE" id="PS00356">
    <property type="entry name" value="HTH_LACI_1"/>
    <property type="match status" value="1"/>
</dbReference>
<evidence type="ECO:0000256" key="3">
    <source>
        <dbReference type="ARBA" id="ARBA00023125"/>
    </source>
</evidence>
<reference evidence="6" key="5">
    <citation type="submission" date="2022-05" db="EMBL/GenBank/DDBJ databases">
        <authorList>
            <person name="Chen Y."/>
            <person name="Zhu J."/>
            <person name="Zhu K."/>
        </authorList>
    </citation>
    <scope>NUCLEOTIDE SEQUENCE</scope>
    <source>
        <strain evidence="6">AV25</strain>
    </source>
</reference>
<dbReference type="SUPFAM" id="SSF53822">
    <property type="entry name" value="Periplasmic binding protein-like I"/>
    <property type="match status" value="1"/>
</dbReference>
<dbReference type="Proteomes" id="UP001347884">
    <property type="component" value="Unassembled WGS sequence"/>
</dbReference>
<dbReference type="EMBL" id="UGHK01000002">
    <property type="protein sequence ID" value="STO71409.1"/>
    <property type="molecule type" value="Genomic_DNA"/>
</dbReference>
<dbReference type="RefSeq" id="WP_017807388.1">
    <property type="nucleotide sequence ID" value="NZ_CP034110.1"/>
</dbReference>
<evidence type="ECO:0000313" key="6">
    <source>
        <dbReference type="EMBL" id="MEE6041600.1"/>
    </source>
</evidence>
<keyword evidence="3" id="KW-0238">DNA-binding</keyword>
<dbReference type="STRING" id="728.VY92_06755"/>
<dbReference type="KEGG" id="apag:EIA51_05370"/>
<dbReference type="Proteomes" id="UP000254465">
    <property type="component" value="Unassembled WGS sequence"/>
</dbReference>
<evidence type="ECO:0000313" key="10">
    <source>
        <dbReference type="EMBL" id="SUU98597.1"/>
    </source>
</evidence>
<dbReference type="Proteomes" id="UP000294229">
    <property type="component" value="Unassembled WGS sequence"/>
</dbReference>
<dbReference type="GO" id="GO:0000976">
    <property type="term" value="F:transcription cis-regulatory region binding"/>
    <property type="evidence" value="ECO:0007669"/>
    <property type="project" value="TreeGrafter"/>
</dbReference>
<dbReference type="PROSITE" id="PS50932">
    <property type="entry name" value="HTH_LACI_2"/>
    <property type="match status" value="1"/>
</dbReference>
<dbReference type="OrthoDB" id="7055227at2"/>
<dbReference type="Gene3D" id="1.10.260.40">
    <property type="entry name" value="lambda repressor-like DNA-binding domains"/>
    <property type="match status" value="1"/>
</dbReference>